<dbReference type="AlphaFoldDB" id="A0AAD9TSM5"/>
<dbReference type="PANTHER" id="PTHR31170:SF25">
    <property type="entry name" value="BNAA09G04570D PROTEIN"/>
    <property type="match status" value="1"/>
</dbReference>
<protein>
    <submittedName>
        <fullName evidence="1">Uncharacterized protein</fullName>
    </submittedName>
</protein>
<comment type="caution">
    <text evidence="1">The sequence shown here is derived from an EMBL/GenBank/DDBJ whole genome shotgun (WGS) entry which is preliminary data.</text>
</comment>
<organism evidence="1 2">
    <name type="scientific">Dipteronia dyeriana</name>
    <dbReference type="NCBI Taxonomy" id="168575"/>
    <lineage>
        <taxon>Eukaryota</taxon>
        <taxon>Viridiplantae</taxon>
        <taxon>Streptophyta</taxon>
        <taxon>Embryophyta</taxon>
        <taxon>Tracheophyta</taxon>
        <taxon>Spermatophyta</taxon>
        <taxon>Magnoliopsida</taxon>
        <taxon>eudicotyledons</taxon>
        <taxon>Gunneridae</taxon>
        <taxon>Pentapetalae</taxon>
        <taxon>rosids</taxon>
        <taxon>malvids</taxon>
        <taxon>Sapindales</taxon>
        <taxon>Sapindaceae</taxon>
        <taxon>Hippocastanoideae</taxon>
        <taxon>Acereae</taxon>
        <taxon>Dipteronia</taxon>
    </lineage>
</organism>
<keyword evidence="2" id="KW-1185">Reference proteome</keyword>
<accession>A0AAD9TSM5</accession>
<dbReference type="InterPro" id="IPR004158">
    <property type="entry name" value="DUF247_pln"/>
</dbReference>
<dbReference type="Proteomes" id="UP001280121">
    <property type="component" value="Unassembled WGS sequence"/>
</dbReference>
<dbReference type="EMBL" id="JANJYI010000007">
    <property type="protein sequence ID" value="KAK2641262.1"/>
    <property type="molecule type" value="Genomic_DNA"/>
</dbReference>
<gene>
    <name evidence="1" type="ORF">Ddye_023025</name>
</gene>
<proteinExistence type="predicted"/>
<sequence length="156" mass="18503">MEEHKKDYLNDFLCHRTRTIFGEFVKLVKDNEAREHDCYAVTIALGSDDFVKMVLVDSIFLIEFLLRYGGGGGVHQFKANFNFNQWLIIYIMHEICFLENQLPFFILHELFDLARVYVNEKRVSLIDLIYVFFKSTYEVSSKIKHFVDLINKNSKM</sequence>
<reference evidence="1" key="1">
    <citation type="journal article" date="2023" name="Plant J.">
        <title>Genome sequences and population genomics provide insights into the demographic history, inbreeding, and mutation load of two 'living fossil' tree species of Dipteronia.</title>
        <authorList>
            <person name="Feng Y."/>
            <person name="Comes H.P."/>
            <person name="Chen J."/>
            <person name="Zhu S."/>
            <person name="Lu R."/>
            <person name="Zhang X."/>
            <person name="Li P."/>
            <person name="Qiu J."/>
            <person name="Olsen K.M."/>
            <person name="Qiu Y."/>
        </authorList>
    </citation>
    <scope>NUCLEOTIDE SEQUENCE</scope>
    <source>
        <strain evidence="1">KIB01</strain>
    </source>
</reference>
<dbReference type="Pfam" id="PF03140">
    <property type="entry name" value="DUF247"/>
    <property type="match status" value="1"/>
</dbReference>
<dbReference type="PANTHER" id="PTHR31170">
    <property type="entry name" value="BNAC04G53230D PROTEIN"/>
    <property type="match status" value="1"/>
</dbReference>
<name>A0AAD9TSM5_9ROSI</name>
<evidence type="ECO:0000313" key="1">
    <source>
        <dbReference type="EMBL" id="KAK2641262.1"/>
    </source>
</evidence>
<evidence type="ECO:0000313" key="2">
    <source>
        <dbReference type="Proteomes" id="UP001280121"/>
    </source>
</evidence>